<keyword evidence="3" id="KW-0064">Aspartyl protease</keyword>
<dbReference type="InterPro" id="IPR041588">
    <property type="entry name" value="Integrase_H2C2"/>
</dbReference>
<evidence type="ECO:0000256" key="1">
    <source>
        <dbReference type="ARBA" id="ARBA00022670"/>
    </source>
</evidence>
<keyword evidence="6" id="KW-0229">DNA integration</keyword>
<keyword evidence="2" id="KW-0479">Metal-binding</keyword>
<dbReference type="GO" id="GO:0003964">
    <property type="term" value="F:RNA-directed DNA polymerase activity"/>
    <property type="evidence" value="ECO:0007669"/>
    <property type="project" value="UniProtKB-KW"/>
</dbReference>
<dbReference type="CDD" id="cd09274">
    <property type="entry name" value="RNase_HI_RT_Ty3"/>
    <property type="match status" value="1"/>
</dbReference>
<dbReference type="PANTHER" id="PTHR37984:SF5">
    <property type="entry name" value="PROTEIN NYNRIN-LIKE"/>
    <property type="match status" value="1"/>
</dbReference>
<proteinExistence type="predicted"/>
<dbReference type="Pfam" id="PF08284">
    <property type="entry name" value="RVP_2"/>
    <property type="match status" value="1"/>
</dbReference>
<keyword evidence="8" id="KW-0239">DNA-directed DNA polymerase</keyword>
<dbReference type="Pfam" id="PF17919">
    <property type="entry name" value="RT_RNaseH_2"/>
    <property type="match status" value="1"/>
</dbReference>
<dbReference type="Pfam" id="PF24626">
    <property type="entry name" value="SH3_Tf2-1"/>
    <property type="match status" value="1"/>
</dbReference>
<dbReference type="GO" id="GO:0046872">
    <property type="term" value="F:metal ion binding"/>
    <property type="evidence" value="ECO:0007669"/>
    <property type="project" value="UniProtKB-KW"/>
</dbReference>
<feature type="region of interest" description="Disordered" evidence="12">
    <location>
        <begin position="337"/>
        <end position="364"/>
    </location>
</feature>
<keyword evidence="7" id="KW-0695">RNA-directed DNA polymerase</keyword>
<dbReference type="InterPro" id="IPR023780">
    <property type="entry name" value="Chromo_domain"/>
</dbReference>
<feature type="domain" description="Chromo" evidence="13">
    <location>
        <begin position="1395"/>
        <end position="1427"/>
    </location>
</feature>
<evidence type="ECO:0000256" key="5">
    <source>
        <dbReference type="ARBA" id="ARBA00022842"/>
    </source>
</evidence>
<keyword evidence="15" id="KW-1185">Reference proteome</keyword>
<name>A0A8T2FNK6_9BRAS</name>
<dbReference type="GO" id="GO:0006310">
    <property type="term" value="P:DNA recombination"/>
    <property type="evidence" value="ECO:0007669"/>
    <property type="project" value="UniProtKB-KW"/>
</dbReference>
<keyword evidence="4" id="KW-0378">Hydrolase</keyword>
<evidence type="ECO:0000256" key="9">
    <source>
        <dbReference type="ARBA" id="ARBA00023125"/>
    </source>
</evidence>
<dbReference type="PROSITE" id="PS50013">
    <property type="entry name" value="CHROMO_2"/>
    <property type="match status" value="1"/>
</dbReference>
<dbReference type="GO" id="GO:0004190">
    <property type="term" value="F:aspartic-type endopeptidase activity"/>
    <property type="evidence" value="ECO:0007669"/>
    <property type="project" value="UniProtKB-KW"/>
</dbReference>
<dbReference type="Proteomes" id="UP000694240">
    <property type="component" value="Chromosome 2"/>
</dbReference>
<dbReference type="EMBL" id="JAEFBK010000002">
    <property type="protein sequence ID" value="KAG7636060.1"/>
    <property type="molecule type" value="Genomic_DNA"/>
</dbReference>
<evidence type="ECO:0000256" key="10">
    <source>
        <dbReference type="ARBA" id="ARBA00023172"/>
    </source>
</evidence>
<keyword evidence="1" id="KW-0645">Protease</keyword>
<dbReference type="InterPro" id="IPR005162">
    <property type="entry name" value="Retrotrans_gag_dom"/>
</dbReference>
<protein>
    <submittedName>
        <fullName evidence="14">Chromo/chromo shadow domain</fullName>
    </submittedName>
</protein>
<evidence type="ECO:0000256" key="11">
    <source>
        <dbReference type="ARBA" id="ARBA00023268"/>
    </source>
</evidence>
<organism evidence="14 15">
    <name type="scientific">Arabidopsis thaliana x Arabidopsis arenosa</name>
    <dbReference type="NCBI Taxonomy" id="1240361"/>
    <lineage>
        <taxon>Eukaryota</taxon>
        <taxon>Viridiplantae</taxon>
        <taxon>Streptophyta</taxon>
        <taxon>Embryophyta</taxon>
        <taxon>Tracheophyta</taxon>
        <taxon>Spermatophyta</taxon>
        <taxon>Magnoliopsida</taxon>
        <taxon>eudicotyledons</taxon>
        <taxon>Gunneridae</taxon>
        <taxon>Pentapetalae</taxon>
        <taxon>rosids</taxon>
        <taxon>malvids</taxon>
        <taxon>Brassicales</taxon>
        <taxon>Brassicaceae</taxon>
        <taxon>Camelineae</taxon>
        <taxon>Arabidopsis</taxon>
    </lineage>
</organism>
<evidence type="ECO:0000313" key="14">
    <source>
        <dbReference type="EMBL" id="KAG7636060.1"/>
    </source>
</evidence>
<dbReference type="PANTHER" id="PTHR37984">
    <property type="entry name" value="PROTEIN CBG26694"/>
    <property type="match status" value="1"/>
</dbReference>
<evidence type="ECO:0000313" key="15">
    <source>
        <dbReference type="Proteomes" id="UP000694240"/>
    </source>
</evidence>
<evidence type="ECO:0000259" key="13">
    <source>
        <dbReference type="PROSITE" id="PS50013"/>
    </source>
</evidence>
<dbReference type="GO" id="GO:0003677">
    <property type="term" value="F:DNA binding"/>
    <property type="evidence" value="ECO:0007669"/>
    <property type="project" value="UniProtKB-KW"/>
</dbReference>
<dbReference type="GO" id="GO:0006508">
    <property type="term" value="P:proteolysis"/>
    <property type="evidence" value="ECO:0007669"/>
    <property type="project" value="UniProtKB-KW"/>
</dbReference>
<dbReference type="Pfam" id="PF00385">
    <property type="entry name" value="Chromo"/>
    <property type="match status" value="1"/>
</dbReference>
<dbReference type="InterPro" id="IPR041577">
    <property type="entry name" value="RT_RNaseH_2"/>
</dbReference>
<dbReference type="FunFam" id="3.10.20.370:FF:000001">
    <property type="entry name" value="Retrovirus-related Pol polyprotein from transposon 17.6-like protein"/>
    <property type="match status" value="1"/>
</dbReference>
<comment type="caution">
    <text evidence="14">The sequence shown here is derived from an EMBL/GenBank/DDBJ whole genome shotgun (WGS) entry which is preliminary data.</text>
</comment>
<keyword evidence="9" id="KW-0238">DNA-binding</keyword>
<dbReference type="InterPro" id="IPR000953">
    <property type="entry name" value="Chromo/chromo_shadow_dom"/>
</dbReference>
<dbReference type="InterPro" id="IPR050951">
    <property type="entry name" value="Retrovirus_Pol_polyprotein"/>
</dbReference>
<dbReference type="Pfam" id="PF17921">
    <property type="entry name" value="Integrase_H2C2"/>
    <property type="match status" value="1"/>
</dbReference>
<sequence>MALSTPKTLMDFFQPAKRLKASPSSSSSFPAVSLAGRSRDLGSVANSPPRVTVTTAVADDSSGLTPEQVARAEFHKFVAKSKSNLAVWSVKVTKAKGNCYVPLSELLVEESWLKALPGEFHKPYAKTLSDFLEREIIADSKSTPISIADPYHGPGQAMGLSFYVPEGEKLPSSLLNIFKELHKDVGDKLHMVYFRRNKKENVSHVTSLAVEDVTGITQGEIATHRAQIRLSRNFGGSTPKTLFLSLSTNKAMADKAILPPIREVSSSEEQSDMFGDIYEKIGTMALQIKDVGERKRLPDKKLDVATTNIEALMSRFNTSDARMQELHRQLDMLIHSFPSRDSGKEHGGSSASPQSQDSRFHPPATHLQLDCPRRAFFPDGGFLELVSVSLTGDALSWYNWAVNRQGFTSWPQFKVRLLLRFGNLKSRGPSQSLLCIKQTGFVVEYIHQFEDLSSQVSGLDDIKLEGIFLNGLSLEMQEIVHMWNLQNLPEMIGVARDMESSLIRRVVLKELQSGKGGSKIQSESRALVPYQPLVWKSRPVITEPSGTKERATPIISRPRKHFTDVELDEKRRKGLCFKCDDHYFKGHVCANKDLQVLAVVHGYEEEEPQLINMSLSYTYFVGLPSEHTMMMRGTIGKHDMVVMLDSGATHNFITPRVTEKTKSGTQRAKGFNIKLGTSIMVQGSGVCKDVHFTVQGHEFVSDFITLELGNVDLILGIAWHKTLGDTQTKLSLKSLTPVPISVHKRCEPSGETQESHILAQLSSVFESYAEVCTTPTALPPVRGRELAIKLLPQAGPISIRPYRYPHAHKDAMETLVRDMLQCGYYRHFVKGYGVLAKPLMELLRKDQFQWSHAAQLAFDTLKTAMVSALVLALPNFEKPFVVESDASGFGLGAVLMQDHQPIAYFSYGLTAREQLKPIYERELMAIVMAVQKWRHYLLGRRFVVHTDQKSLKFLLEQREVSLEYQNWLSKLLNYTFDIIYKPCIDNKAADGLSRMMPASSATVHSAMFALKVPGVIQLQNIYKEIELDAALQRTINIIMSSLSYKQGFAVKDNRLWYKNRLVIPNNSQFIPLILSEGHEGKLGGHYGVFMTIKRIQQSFHWTGLVKDVQRFLVECQVCQTHKTSTRSPAGLLQPLPIPEKVWEDLNMDFIEGLPFSNGINVILVVVDRLSKYAYFIGLRHLFTAADVASSFIQEIVCLHGYPASSLEVYLRCLASSHPRTWQKFLAWAELWYNTSFHTSLKTTPFQVVYGRPPPTLLKYEEHSTTNVDLELLKDSDMMLGRIKDQLTLTQQLMKNNANKHRGDVEFKVGDFVYLKLRPYRQHSVTRRVCQKLATKYYGLFEVLERIGKAAYRLKLHEGSKIHPVFHVSLLKFVLGQAAEVNPLPDIYGEIGEFTVEPEEILDTRYNEEGYLEGLIQWKGLSSQENTWVIVKELLAQFPTFALGDKLHFECVGIDKLHRVYFRRNKKDNVSHVTSLAVEDVTGITRTKG</sequence>
<dbReference type="CDD" id="cd00303">
    <property type="entry name" value="retropepsin_like"/>
    <property type="match status" value="1"/>
</dbReference>
<dbReference type="Pfam" id="PF03732">
    <property type="entry name" value="Retrotrans_gag"/>
    <property type="match status" value="1"/>
</dbReference>
<dbReference type="InterPro" id="IPR056924">
    <property type="entry name" value="SH3_Tf2-1"/>
</dbReference>
<evidence type="ECO:0000256" key="3">
    <source>
        <dbReference type="ARBA" id="ARBA00022750"/>
    </source>
</evidence>
<keyword evidence="5" id="KW-0460">Magnesium</keyword>
<dbReference type="GO" id="GO:0015074">
    <property type="term" value="P:DNA integration"/>
    <property type="evidence" value="ECO:0007669"/>
    <property type="project" value="UniProtKB-KW"/>
</dbReference>
<evidence type="ECO:0000256" key="12">
    <source>
        <dbReference type="SAM" id="MobiDB-lite"/>
    </source>
</evidence>
<evidence type="ECO:0000256" key="6">
    <source>
        <dbReference type="ARBA" id="ARBA00022908"/>
    </source>
</evidence>
<gene>
    <name evidence="14" type="ORF">ISN45_At02g006190</name>
</gene>
<keyword evidence="8" id="KW-0548">Nucleotidyltransferase</keyword>
<keyword evidence="8" id="KW-0808">Transferase</keyword>
<evidence type="ECO:0000256" key="7">
    <source>
        <dbReference type="ARBA" id="ARBA00022918"/>
    </source>
</evidence>
<evidence type="ECO:0000256" key="4">
    <source>
        <dbReference type="ARBA" id="ARBA00022801"/>
    </source>
</evidence>
<keyword evidence="11" id="KW-0511">Multifunctional enzyme</keyword>
<dbReference type="GO" id="GO:0003887">
    <property type="term" value="F:DNA-directed DNA polymerase activity"/>
    <property type="evidence" value="ECO:0007669"/>
    <property type="project" value="UniProtKB-KW"/>
</dbReference>
<evidence type="ECO:0000256" key="8">
    <source>
        <dbReference type="ARBA" id="ARBA00022932"/>
    </source>
</evidence>
<accession>A0A8T2FNK6</accession>
<reference evidence="14 15" key="1">
    <citation type="submission" date="2020-12" db="EMBL/GenBank/DDBJ databases">
        <title>Concerted genomic and epigenomic changes stabilize Arabidopsis allopolyploids.</title>
        <authorList>
            <person name="Chen Z."/>
        </authorList>
    </citation>
    <scope>NUCLEOTIDE SEQUENCE [LARGE SCALE GENOMIC DNA]</scope>
    <source>
        <strain evidence="14">Allo738</strain>
        <tissue evidence="14">Leaf</tissue>
    </source>
</reference>
<evidence type="ECO:0000256" key="2">
    <source>
        <dbReference type="ARBA" id="ARBA00022723"/>
    </source>
</evidence>
<keyword evidence="10" id="KW-0233">DNA recombination</keyword>